<dbReference type="Pfam" id="PF02551">
    <property type="entry name" value="Acyl_CoA_thio"/>
    <property type="match status" value="1"/>
</dbReference>
<accession>A0AAV5S851</accession>
<dbReference type="GO" id="GO:0047617">
    <property type="term" value="F:fatty acyl-CoA hydrolase activity"/>
    <property type="evidence" value="ECO:0007669"/>
    <property type="project" value="InterPro"/>
</dbReference>
<gene>
    <name evidence="6" type="ORF">DAKH74_056690</name>
</gene>
<evidence type="ECO:0000259" key="4">
    <source>
        <dbReference type="Pfam" id="PF02551"/>
    </source>
</evidence>
<dbReference type="InterPro" id="IPR025652">
    <property type="entry name" value="TesB_C"/>
</dbReference>
<dbReference type="CDD" id="cd03445">
    <property type="entry name" value="Thioesterase_II_repeat2"/>
    <property type="match status" value="1"/>
</dbReference>
<comment type="similarity">
    <text evidence="1">Belongs to the C/M/P thioester hydrolase family.</text>
</comment>
<dbReference type="SUPFAM" id="SSF54637">
    <property type="entry name" value="Thioesterase/thiol ester dehydrase-isomerase"/>
    <property type="match status" value="2"/>
</dbReference>
<evidence type="ECO:0000259" key="5">
    <source>
        <dbReference type="Pfam" id="PF13622"/>
    </source>
</evidence>
<reference evidence="6 7" key="1">
    <citation type="journal article" date="2023" name="Elife">
        <title>Identification of key yeast species and microbe-microbe interactions impacting larval growth of Drosophila in the wild.</title>
        <authorList>
            <person name="Mure A."/>
            <person name="Sugiura Y."/>
            <person name="Maeda R."/>
            <person name="Honda K."/>
            <person name="Sakurai N."/>
            <person name="Takahashi Y."/>
            <person name="Watada M."/>
            <person name="Katoh T."/>
            <person name="Gotoh A."/>
            <person name="Gotoh Y."/>
            <person name="Taniguchi I."/>
            <person name="Nakamura K."/>
            <person name="Hayashi T."/>
            <person name="Katayama T."/>
            <person name="Uemura T."/>
            <person name="Hattori Y."/>
        </authorList>
    </citation>
    <scope>NUCLEOTIDE SEQUENCE [LARGE SCALE GENOMIC DNA]</scope>
    <source>
        <strain evidence="6 7">KH-74</strain>
    </source>
</reference>
<dbReference type="CDD" id="cd03444">
    <property type="entry name" value="Thioesterase_II_repeat1"/>
    <property type="match status" value="1"/>
</dbReference>
<feature type="domain" description="Acyl-CoA thioesterase 2 C-terminal" evidence="4">
    <location>
        <begin position="247"/>
        <end position="343"/>
    </location>
</feature>
<keyword evidence="2 6" id="KW-0378">Hydrolase</keyword>
<keyword evidence="7" id="KW-1185">Reference proteome</keyword>
<evidence type="ECO:0000256" key="1">
    <source>
        <dbReference type="ARBA" id="ARBA00006538"/>
    </source>
</evidence>
<feature type="region of interest" description="Disordered" evidence="3">
    <location>
        <begin position="217"/>
        <end position="249"/>
    </location>
</feature>
<dbReference type="GO" id="GO:0009062">
    <property type="term" value="P:fatty acid catabolic process"/>
    <property type="evidence" value="ECO:0007669"/>
    <property type="project" value="TreeGrafter"/>
</dbReference>
<dbReference type="Proteomes" id="UP001377567">
    <property type="component" value="Unassembled WGS sequence"/>
</dbReference>
<evidence type="ECO:0000256" key="3">
    <source>
        <dbReference type="SAM" id="MobiDB-lite"/>
    </source>
</evidence>
<organism evidence="6 7">
    <name type="scientific">Maudiozyma humilis</name>
    <name type="common">Sour dough yeast</name>
    <name type="synonym">Kazachstania humilis</name>
    <dbReference type="NCBI Taxonomy" id="51915"/>
    <lineage>
        <taxon>Eukaryota</taxon>
        <taxon>Fungi</taxon>
        <taxon>Dikarya</taxon>
        <taxon>Ascomycota</taxon>
        <taxon>Saccharomycotina</taxon>
        <taxon>Saccharomycetes</taxon>
        <taxon>Saccharomycetales</taxon>
        <taxon>Saccharomycetaceae</taxon>
        <taxon>Maudiozyma</taxon>
    </lineage>
</organism>
<dbReference type="EMBL" id="BTGD01000025">
    <property type="protein sequence ID" value="GMM59052.1"/>
    <property type="molecule type" value="Genomic_DNA"/>
</dbReference>
<sequence>MLRCPTLARALALTPHPHASTPTFTTTHLPAAPVGSRATFGGTLVAQALLAALSTVPRDFAPASVHCYFLRAGDPTRHITYTVDRLRDGRGHLHREVRAHQGSDLVFTSLVLFAGEQGRPGILAHRKQRAGGLPPLGGYVPAAELFDREVLQDPRARSYYAGLPTAHQRGGQRHLDALRESYVSQPLEYLFPPGFFAVDKGEAPPETTGYYVRVREEQESSQCHSDVNSDVNPPDSDITAGTADAAPSVMPPTDPRFGYAAFAYLSDSHLLLCLPQLAGLPMFSHAFSVSLDHAIHFHAPPAPHARLYAELRRARSGAHRHLLHGEYFGADGAIVASVSQEGLVVYEGDALASPAARL</sequence>
<dbReference type="GO" id="GO:0005782">
    <property type="term" value="C:peroxisomal matrix"/>
    <property type="evidence" value="ECO:0007669"/>
    <property type="project" value="TreeGrafter"/>
</dbReference>
<feature type="compositionally biased region" description="Polar residues" evidence="3">
    <location>
        <begin position="220"/>
        <end position="231"/>
    </location>
</feature>
<evidence type="ECO:0000313" key="6">
    <source>
        <dbReference type="EMBL" id="GMM59052.1"/>
    </source>
</evidence>
<dbReference type="Pfam" id="PF13622">
    <property type="entry name" value="4HBT_3"/>
    <property type="match status" value="1"/>
</dbReference>
<dbReference type="InterPro" id="IPR049449">
    <property type="entry name" value="TesB_ACOT8-like_N"/>
</dbReference>
<dbReference type="Gene3D" id="2.40.160.210">
    <property type="entry name" value="Acyl-CoA thioesterase, double hotdog domain"/>
    <property type="match status" value="1"/>
</dbReference>
<evidence type="ECO:0000256" key="2">
    <source>
        <dbReference type="ARBA" id="ARBA00022801"/>
    </source>
</evidence>
<dbReference type="PANTHER" id="PTHR11066:SF34">
    <property type="entry name" value="ACYL-COENZYME A THIOESTERASE 8"/>
    <property type="match status" value="1"/>
</dbReference>
<name>A0AAV5S851_MAUHU</name>
<dbReference type="AlphaFoldDB" id="A0AAV5S851"/>
<dbReference type="GO" id="GO:0006637">
    <property type="term" value="P:acyl-CoA metabolic process"/>
    <property type="evidence" value="ECO:0007669"/>
    <property type="project" value="InterPro"/>
</dbReference>
<dbReference type="InterPro" id="IPR042171">
    <property type="entry name" value="Acyl-CoA_hotdog"/>
</dbReference>
<feature type="domain" description="Acyl-CoA thioesterase-like N-terminal HotDog" evidence="5">
    <location>
        <begin position="34"/>
        <end position="113"/>
    </location>
</feature>
<dbReference type="InterPro" id="IPR029069">
    <property type="entry name" value="HotDog_dom_sf"/>
</dbReference>
<proteinExistence type="inferred from homology"/>
<dbReference type="InterPro" id="IPR003703">
    <property type="entry name" value="Acyl_CoA_thio"/>
</dbReference>
<comment type="caution">
    <text evidence="6">The sequence shown here is derived from an EMBL/GenBank/DDBJ whole genome shotgun (WGS) entry which is preliminary data.</text>
</comment>
<dbReference type="PANTHER" id="PTHR11066">
    <property type="entry name" value="ACYL-COA THIOESTERASE"/>
    <property type="match status" value="1"/>
</dbReference>
<protein>
    <submittedName>
        <fullName evidence="6">Palmitoyl-CoA hydrolase</fullName>
    </submittedName>
</protein>
<evidence type="ECO:0000313" key="7">
    <source>
        <dbReference type="Proteomes" id="UP001377567"/>
    </source>
</evidence>